<organism evidence="2 3">
    <name type="scientific">Chitinophaga eiseniae</name>
    <dbReference type="NCBI Taxonomy" id="634771"/>
    <lineage>
        <taxon>Bacteria</taxon>
        <taxon>Pseudomonadati</taxon>
        <taxon>Bacteroidota</taxon>
        <taxon>Chitinophagia</taxon>
        <taxon>Chitinophagales</taxon>
        <taxon>Chitinophagaceae</taxon>
        <taxon>Chitinophaga</taxon>
    </lineage>
</organism>
<evidence type="ECO:0000313" key="2">
    <source>
        <dbReference type="EMBL" id="NLR77186.1"/>
    </source>
</evidence>
<feature type="transmembrane region" description="Helical" evidence="1">
    <location>
        <begin position="92"/>
        <end position="116"/>
    </location>
</feature>
<proteinExistence type="predicted"/>
<evidence type="ECO:0000313" key="3">
    <source>
        <dbReference type="Proteomes" id="UP000552864"/>
    </source>
</evidence>
<feature type="transmembrane region" description="Helical" evidence="1">
    <location>
        <begin position="128"/>
        <end position="148"/>
    </location>
</feature>
<feature type="transmembrane region" description="Helical" evidence="1">
    <location>
        <begin position="32"/>
        <end position="52"/>
    </location>
</feature>
<accession>A0A847SIJ7</accession>
<dbReference type="EMBL" id="JABAHZ010000001">
    <property type="protein sequence ID" value="NLR77186.1"/>
    <property type="molecule type" value="Genomic_DNA"/>
</dbReference>
<keyword evidence="1" id="KW-0812">Transmembrane</keyword>
<reference evidence="2 3" key="1">
    <citation type="submission" date="2020-04" db="EMBL/GenBank/DDBJ databases">
        <authorList>
            <person name="Yin C."/>
        </authorList>
    </citation>
    <scope>NUCLEOTIDE SEQUENCE [LARGE SCALE GENOMIC DNA]</scope>
    <source>
        <strain evidence="2 3">Ak56</strain>
    </source>
</reference>
<gene>
    <name evidence="2" type="ORF">HGH91_01020</name>
</gene>
<dbReference type="RefSeq" id="WP_168736604.1">
    <property type="nucleotide sequence ID" value="NZ_JABAHZ010000001.1"/>
</dbReference>
<keyword evidence="1" id="KW-0472">Membrane</keyword>
<comment type="caution">
    <text evidence="2">The sequence shown here is derived from an EMBL/GenBank/DDBJ whole genome shotgun (WGS) entry which is preliminary data.</text>
</comment>
<evidence type="ECO:0000256" key="1">
    <source>
        <dbReference type="SAM" id="Phobius"/>
    </source>
</evidence>
<dbReference type="Proteomes" id="UP000552864">
    <property type="component" value="Unassembled WGS sequence"/>
</dbReference>
<keyword evidence="3" id="KW-1185">Reference proteome</keyword>
<name>A0A847SIJ7_9BACT</name>
<feature type="transmembrane region" description="Helical" evidence="1">
    <location>
        <begin position="64"/>
        <end position="85"/>
    </location>
</feature>
<protein>
    <submittedName>
        <fullName evidence="2">Uncharacterized protein</fullName>
    </submittedName>
</protein>
<dbReference type="AlphaFoldDB" id="A0A847SIJ7"/>
<sequence>MENEPSSIFDEEFLTETTIRRRHLLSKPLKRYVWWFLVLCSLGALHTMKELYRAIGDPDREEQAIGQALILVFLVLWVLSSLLILREKKPGILLALIVTGISILLQFFNIGSVLLWPGDHLNPVISTIGTAVISLALEIPYAIMLWKVRTKWEAIDMSRP</sequence>
<keyword evidence="1" id="KW-1133">Transmembrane helix</keyword>